<dbReference type="PANTHER" id="PTHR12631:SF10">
    <property type="entry name" value="BETA-XYLOSIDASE-LIKE PROTEIN-RELATED"/>
    <property type="match status" value="1"/>
</dbReference>
<evidence type="ECO:0000256" key="1">
    <source>
        <dbReference type="SAM" id="SignalP"/>
    </source>
</evidence>
<dbReference type="SUPFAM" id="SSF50370">
    <property type="entry name" value="Ricin B-like lectins"/>
    <property type="match status" value="1"/>
</dbReference>
<evidence type="ECO:0000313" key="3">
    <source>
        <dbReference type="EMBL" id="MFC5402546.1"/>
    </source>
</evidence>
<dbReference type="InterPro" id="IPR051923">
    <property type="entry name" value="Glycosyl_Hydrolase_39"/>
</dbReference>
<dbReference type="PROSITE" id="PS50231">
    <property type="entry name" value="RICIN_B_LECTIN"/>
    <property type="match status" value="1"/>
</dbReference>
<dbReference type="RefSeq" id="WP_378131089.1">
    <property type="nucleotide sequence ID" value="NZ_JBHSMI010000013.1"/>
</dbReference>
<sequence length="891" mass="95677">MYNAQPFGFNRKAVLLLLVCLLLIPAIWLRPSVASAATNVSADFTVNNGTGHPYVFGAAIGGVKTTMLDSLQQSGMNLVRRDAYLSEIVPKTTIEDYKNNVGNVADPANWDWSKYGWVDEYHNRGIKIMLIISYVPDWLTFVKKVEKDNHYPPKDLTVYRDIVTKIYAHFQGKVDYVEIWNEPDTDWFMNLTDSPYATDIANHPKGTPGECLTAYKDIYEAASLGVRSVDATIPIGGPAVFDATLTNWATSMLSDNRIKNNVDFLTYHDYQTNYNPVETVTAWQSVAASSGKPNIPVFVTEWNYGGDPHPMNGASVEAISYVGNRLTNMYKQHAAGSTIFANDDFVTWPDYFGVYDNGDLTPRASAYRLMSVDLGLGSGDSVINSVSFGSPIKNAGAATNANGDKVVWLVNDGTSQTTVNLNVAGLGSISSAYANIYEASERSDATSTAQTVPVAVSGGNTSVAFNVPAKSIVGVLFSSAPYQNDFNLATTAAASASSQSSANYAPSKVADGIIGIQDTGEWASNGETNPWIKLTWASSQAIGKIVLYDRNNSVDNVNGGMLTFSDGSSINVTNIPQDGSARPVYFPTKNVTWVKFQAVGGVGLNGGLSEFQAMRGDNVAPQATVNVSSHSGNGLKGKRAIDGNVGQASGEWTSNGETNPWIRLDWVFGKDVNQVVLFDRVSASDNVNGGTLTFSDGSSVVVSGIPTDGSAKVVTFPTKTVNWIKFQASGGAGANVGLSEIQVMAADQPDSNVLYKITNKNSGKVLAISASSLADGANAIQWSYLSIADQKWKLIPLSSSTYAIVNWNSNYVLSTDGSYTKGVSVVQKPNWSAGDQRWVVYPVGGGYYKITNARSRQVLAISQASTANGTNAVQWPDSNDNEQIWKIEPAN</sequence>
<keyword evidence="4" id="KW-1185">Reference proteome</keyword>
<dbReference type="InterPro" id="IPR000772">
    <property type="entry name" value="Ricin_B_lectin"/>
</dbReference>
<keyword evidence="1" id="KW-0732">Signal</keyword>
<dbReference type="Gene3D" id="2.80.10.50">
    <property type="match status" value="2"/>
</dbReference>
<reference evidence="4" key="1">
    <citation type="journal article" date="2019" name="Int. J. Syst. Evol. Microbiol.">
        <title>The Global Catalogue of Microorganisms (GCM) 10K type strain sequencing project: providing services to taxonomists for standard genome sequencing and annotation.</title>
        <authorList>
            <consortium name="The Broad Institute Genomics Platform"/>
            <consortium name="The Broad Institute Genome Sequencing Center for Infectious Disease"/>
            <person name="Wu L."/>
            <person name="Ma J."/>
        </authorList>
    </citation>
    <scope>NUCLEOTIDE SEQUENCE [LARGE SCALE GENOMIC DNA]</scope>
    <source>
        <strain evidence="4">CGMCC 1.18575</strain>
    </source>
</reference>
<dbReference type="Proteomes" id="UP001596113">
    <property type="component" value="Unassembled WGS sequence"/>
</dbReference>
<organism evidence="3 4">
    <name type="scientific">Cohnella soli</name>
    <dbReference type="NCBI Taxonomy" id="425005"/>
    <lineage>
        <taxon>Bacteria</taxon>
        <taxon>Bacillati</taxon>
        <taxon>Bacillota</taxon>
        <taxon>Bacilli</taxon>
        <taxon>Bacillales</taxon>
        <taxon>Paenibacillaceae</taxon>
        <taxon>Cohnella</taxon>
    </lineage>
</organism>
<dbReference type="InterPro" id="IPR013780">
    <property type="entry name" value="Glyco_hydro_b"/>
</dbReference>
<dbReference type="Pfam" id="PF24135">
    <property type="entry name" value="DUF7402"/>
    <property type="match status" value="2"/>
</dbReference>
<dbReference type="SUPFAM" id="SSF51445">
    <property type="entry name" value="(Trans)glycosidases"/>
    <property type="match status" value="1"/>
</dbReference>
<name>A0ABW0HNE5_9BACL</name>
<dbReference type="CDD" id="cd00161">
    <property type="entry name" value="beta-trefoil_Ricin-like"/>
    <property type="match status" value="1"/>
</dbReference>
<gene>
    <name evidence="3" type="ORF">ACFPOF_07325</name>
</gene>
<dbReference type="SUPFAM" id="SSF49785">
    <property type="entry name" value="Galactose-binding domain-like"/>
    <property type="match status" value="2"/>
</dbReference>
<comment type="caution">
    <text evidence="3">The sequence shown here is derived from an EMBL/GenBank/DDBJ whole genome shotgun (WGS) entry which is preliminary data.</text>
</comment>
<proteinExistence type="predicted"/>
<dbReference type="InterPro" id="IPR008979">
    <property type="entry name" value="Galactose-bd-like_sf"/>
</dbReference>
<accession>A0ABW0HNE5</accession>
<dbReference type="SMART" id="SM00458">
    <property type="entry name" value="RICIN"/>
    <property type="match status" value="1"/>
</dbReference>
<protein>
    <submittedName>
        <fullName evidence="3">RICIN domain-containing protein</fullName>
    </submittedName>
</protein>
<dbReference type="Gene3D" id="2.60.120.260">
    <property type="entry name" value="Galactose-binding domain-like"/>
    <property type="match status" value="2"/>
</dbReference>
<dbReference type="Gene3D" id="2.60.40.1180">
    <property type="entry name" value="Golgi alpha-mannosidase II"/>
    <property type="match status" value="1"/>
</dbReference>
<dbReference type="PANTHER" id="PTHR12631">
    <property type="entry name" value="ALPHA-L-IDURONIDASE"/>
    <property type="match status" value="1"/>
</dbReference>
<dbReference type="Gene3D" id="3.20.20.80">
    <property type="entry name" value="Glycosidases"/>
    <property type="match status" value="1"/>
</dbReference>
<dbReference type="InterPro" id="IPR017853">
    <property type="entry name" value="GH"/>
</dbReference>
<dbReference type="EMBL" id="JBHSMI010000013">
    <property type="protein sequence ID" value="MFC5402546.1"/>
    <property type="molecule type" value="Genomic_DNA"/>
</dbReference>
<dbReference type="Pfam" id="PF14200">
    <property type="entry name" value="RicinB_lectin_2"/>
    <property type="match status" value="2"/>
</dbReference>
<dbReference type="InterPro" id="IPR055826">
    <property type="entry name" value="DUF7402"/>
</dbReference>
<evidence type="ECO:0000259" key="2">
    <source>
        <dbReference type="SMART" id="SM00458"/>
    </source>
</evidence>
<feature type="chain" id="PRO_5046596017" evidence="1">
    <location>
        <begin position="37"/>
        <end position="891"/>
    </location>
</feature>
<feature type="signal peptide" evidence="1">
    <location>
        <begin position="1"/>
        <end position="36"/>
    </location>
</feature>
<dbReference type="InterPro" id="IPR035992">
    <property type="entry name" value="Ricin_B-like_lectins"/>
</dbReference>
<evidence type="ECO:0000313" key="4">
    <source>
        <dbReference type="Proteomes" id="UP001596113"/>
    </source>
</evidence>
<feature type="domain" description="Ricin B lectin" evidence="2">
    <location>
        <begin position="752"/>
        <end position="888"/>
    </location>
</feature>